<sequence>MFHAGCRVRVLRGREFPEFRGRQEGAVLDVNEECRNCHVLFDGREDPVQVAFKHLRISTRAADSAQAKNAKAEDGPSVEELQAENRQLQATRAKLEELLRLSYIQSKDAEDLQREIERKAQASVEELSEQLQDSEQAVSEVRCQFMATQRELSIAREEELRADLAAARSEAEFAESRSEVAALETACERETDAYDNARQSAKHEVRMRKSPEKPMSQAAEWQAECQRLLKAQAAMQSEHDTSLKGAAELARLEAETCRSLRAELRQAAFPGLIVYLPTLPCWARLMLIESCLSKRISALLLPRRKGKASTMLFLWMLALKMGPTGVPPFSANRRR</sequence>
<evidence type="ECO:0000313" key="2">
    <source>
        <dbReference type="EMBL" id="CAE8695225.1"/>
    </source>
</evidence>
<organism evidence="2 3">
    <name type="scientific">Polarella glacialis</name>
    <name type="common">Dinoflagellate</name>
    <dbReference type="NCBI Taxonomy" id="89957"/>
    <lineage>
        <taxon>Eukaryota</taxon>
        <taxon>Sar</taxon>
        <taxon>Alveolata</taxon>
        <taxon>Dinophyceae</taxon>
        <taxon>Suessiales</taxon>
        <taxon>Suessiaceae</taxon>
        <taxon>Polarella</taxon>
    </lineage>
</organism>
<dbReference type="Proteomes" id="UP000626109">
    <property type="component" value="Unassembled WGS sequence"/>
</dbReference>
<protein>
    <submittedName>
        <fullName evidence="2">Uncharacterized protein</fullName>
    </submittedName>
</protein>
<dbReference type="EMBL" id="CAJNNW010028220">
    <property type="protein sequence ID" value="CAE8695225.1"/>
    <property type="molecule type" value="Genomic_DNA"/>
</dbReference>
<reference evidence="2" key="1">
    <citation type="submission" date="2021-02" db="EMBL/GenBank/DDBJ databases">
        <authorList>
            <person name="Dougan E. K."/>
            <person name="Rhodes N."/>
            <person name="Thang M."/>
            <person name="Chan C."/>
        </authorList>
    </citation>
    <scope>NUCLEOTIDE SEQUENCE</scope>
</reference>
<dbReference type="AlphaFoldDB" id="A0A813K2D2"/>
<keyword evidence="1" id="KW-0175">Coiled coil</keyword>
<proteinExistence type="predicted"/>
<comment type="caution">
    <text evidence="2">The sequence shown here is derived from an EMBL/GenBank/DDBJ whole genome shotgun (WGS) entry which is preliminary data.</text>
</comment>
<name>A0A813K2D2_POLGL</name>
<evidence type="ECO:0000256" key="1">
    <source>
        <dbReference type="SAM" id="Coils"/>
    </source>
</evidence>
<accession>A0A813K2D2</accession>
<gene>
    <name evidence="2" type="ORF">PGLA2088_LOCUS29241</name>
</gene>
<feature type="coiled-coil region" evidence="1">
    <location>
        <begin position="78"/>
        <end position="238"/>
    </location>
</feature>
<evidence type="ECO:0000313" key="3">
    <source>
        <dbReference type="Proteomes" id="UP000626109"/>
    </source>
</evidence>